<name>A0A9N8EE88_9STRA</name>
<feature type="region of interest" description="Disordered" evidence="2">
    <location>
        <begin position="167"/>
        <end position="187"/>
    </location>
</feature>
<evidence type="ECO:0000256" key="2">
    <source>
        <dbReference type="SAM" id="MobiDB-lite"/>
    </source>
</evidence>
<dbReference type="AlphaFoldDB" id="A0A9N8EE88"/>
<dbReference type="InterPro" id="IPR036907">
    <property type="entry name" value="5'-Nucleotdase_C_sf"/>
</dbReference>
<dbReference type="OrthoDB" id="7722975at2759"/>
<feature type="region of interest" description="Disordered" evidence="2">
    <location>
        <begin position="314"/>
        <end position="338"/>
    </location>
</feature>
<dbReference type="InterPro" id="IPR008334">
    <property type="entry name" value="5'-Nucleotdase_C"/>
</dbReference>
<protein>
    <submittedName>
        <fullName evidence="5">5'-nucleotidase</fullName>
    </submittedName>
</protein>
<dbReference type="GO" id="GO:0008253">
    <property type="term" value="F:5'-nucleotidase activity"/>
    <property type="evidence" value="ECO:0007669"/>
    <property type="project" value="TreeGrafter"/>
</dbReference>
<evidence type="ECO:0000259" key="4">
    <source>
        <dbReference type="Pfam" id="PF02872"/>
    </source>
</evidence>
<keyword evidence="6" id="KW-1185">Reference proteome</keyword>
<dbReference type="Proteomes" id="UP001153069">
    <property type="component" value="Unassembled WGS sequence"/>
</dbReference>
<comment type="caution">
    <text evidence="5">The sequence shown here is derived from an EMBL/GenBank/DDBJ whole genome shotgun (WGS) entry which is preliminary data.</text>
</comment>
<keyword evidence="3" id="KW-0812">Transmembrane</keyword>
<evidence type="ECO:0000313" key="5">
    <source>
        <dbReference type="EMBL" id="CAB9516859.1"/>
    </source>
</evidence>
<dbReference type="GO" id="GO:0009166">
    <property type="term" value="P:nucleotide catabolic process"/>
    <property type="evidence" value="ECO:0007669"/>
    <property type="project" value="InterPro"/>
</dbReference>
<keyword evidence="3" id="KW-0472">Membrane</keyword>
<comment type="similarity">
    <text evidence="1">Belongs to the 5'-nucleotidase family.</text>
</comment>
<feature type="transmembrane region" description="Helical" evidence="3">
    <location>
        <begin position="398"/>
        <end position="419"/>
    </location>
</feature>
<feature type="compositionally biased region" description="Basic and acidic residues" evidence="2">
    <location>
        <begin position="246"/>
        <end position="261"/>
    </location>
</feature>
<evidence type="ECO:0000256" key="1">
    <source>
        <dbReference type="ARBA" id="ARBA00006654"/>
    </source>
</evidence>
<evidence type="ECO:0000256" key="3">
    <source>
        <dbReference type="SAM" id="Phobius"/>
    </source>
</evidence>
<organism evidence="5 6">
    <name type="scientific">Seminavis robusta</name>
    <dbReference type="NCBI Taxonomy" id="568900"/>
    <lineage>
        <taxon>Eukaryota</taxon>
        <taxon>Sar</taxon>
        <taxon>Stramenopiles</taxon>
        <taxon>Ochrophyta</taxon>
        <taxon>Bacillariophyta</taxon>
        <taxon>Bacillariophyceae</taxon>
        <taxon>Bacillariophycidae</taxon>
        <taxon>Naviculales</taxon>
        <taxon>Naviculaceae</taxon>
        <taxon>Seminavis</taxon>
    </lineage>
</organism>
<dbReference type="InterPro" id="IPR006179">
    <property type="entry name" value="5_nucleotidase/apyrase"/>
</dbReference>
<gene>
    <name evidence="5" type="ORF">SEMRO_811_G205950.1</name>
</gene>
<feature type="compositionally biased region" description="Basic and acidic residues" evidence="2">
    <location>
        <begin position="1"/>
        <end position="15"/>
    </location>
</feature>
<feature type="region of interest" description="Disordered" evidence="2">
    <location>
        <begin position="213"/>
        <end position="300"/>
    </location>
</feature>
<dbReference type="Pfam" id="PF02872">
    <property type="entry name" value="5_nucleotid_C"/>
    <property type="match status" value="1"/>
</dbReference>
<dbReference type="EMBL" id="CAICTM010000810">
    <property type="protein sequence ID" value="CAB9516859.1"/>
    <property type="molecule type" value="Genomic_DNA"/>
</dbReference>
<dbReference type="PANTHER" id="PTHR11575:SF24">
    <property type="entry name" value="5'-NUCLEOTIDASE"/>
    <property type="match status" value="1"/>
</dbReference>
<keyword evidence="3" id="KW-1133">Transmembrane helix</keyword>
<feature type="compositionally biased region" description="Basic residues" evidence="2">
    <location>
        <begin position="48"/>
        <end position="57"/>
    </location>
</feature>
<evidence type="ECO:0000313" key="6">
    <source>
        <dbReference type="Proteomes" id="UP001153069"/>
    </source>
</evidence>
<feature type="compositionally biased region" description="Basic and acidic residues" evidence="2">
    <location>
        <begin position="24"/>
        <end position="35"/>
    </location>
</feature>
<dbReference type="SUPFAM" id="SSF55816">
    <property type="entry name" value="5'-nucleotidase (syn. UDP-sugar hydrolase), C-terminal domain"/>
    <property type="match status" value="1"/>
</dbReference>
<dbReference type="PANTHER" id="PTHR11575">
    <property type="entry name" value="5'-NUCLEOTIDASE-RELATED"/>
    <property type="match status" value="1"/>
</dbReference>
<dbReference type="Gene3D" id="3.90.780.10">
    <property type="entry name" value="5'-Nucleotidase, C-terminal domain"/>
    <property type="match status" value="1"/>
</dbReference>
<sequence>MATKDQKEAREKADLEANGLQDDDATKQKTGKKESPGVATLDSSAASSRKRNRRRCNRHDEKHIDRLDPSLRPGAYSKAPGVALRRNVTPQYNITHGLVEAGGSTHTMETTTESTTESIGMSEATDGLAPRSQMALRESLELRKRTLHSLALSIMSASFQDDMEQQKVQGEEMKSTDGTLTDTRSRASLRESVELRKATIAALAPHILTKSFQAESEKAEQHRSNVPSATDMVRRDTSILAQVEPSRSDEHNEHEEDHDSTTTEESDTSIDEPMSTQVEVRTEHHQDQGSTPSRELVPPQFMRMSTLTLSLRSGLMSNSDDSSSDDSSTEHESVPEDENILDLESQLRLLDATSLPVAAEIADDEETIRERVVHELFDDCSVATVVEENKPFSHWSSVLYTIVAVIVIVCVIVATSMLGQSFGNVDDGTHFVVNDTTSPQDAAQQEAGFSTILDHFVLARVPETICYERAPLMGSSTLCSPPSSSQDPMLGSAVTDLVAASRLWSVPEADISILHAGEVDTDIAKGNFTLGMAKLLLPHHNNSTLVTMELQGYQIAIVLERALQKLVDDWELPQLPSLSSYKFRGDSYPYGAGIRFHVNMSQPFPRRLDHIQVKSPRKTGDQWEPLEYQGVSYTVATSSYLARGMDGYQELGEQNDVQHHTGLNSLDEFVAYCQHKGTLVMPDPEDFSTQLYIHDPKLVY</sequence>
<reference evidence="5" key="1">
    <citation type="submission" date="2020-06" db="EMBL/GenBank/DDBJ databases">
        <authorList>
            <consortium name="Plant Systems Biology data submission"/>
        </authorList>
    </citation>
    <scope>NUCLEOTIDE SEQUENCE</scope>
    <source>
        <strain evidence="5">D6</strain>
    </source>
</reference>
<accession>A0A9N8EE88</accession>
<dbReference type="GO" id="GO:0008768">
    <property type="term" value="F:UDP-sugar diphosphatase activity"/>
    <property type="evidence" value="ECO:0007669"/>
    <property type="project" value="TreeGrafter"/>
</dbReference>
<feature type="domain" description="5'-Nucleotidase C-terminal" evidence="4">
    <location>
        <begin position="490"/>
        <end position="651"/>
    </location>
</feature>
<feature type="region of interest" description="Disordered" evidence="2">
    <location>
        <begin position="1"/>
        <end position="77"/>
    </location>
</feature>
<proteinExistence type="inferred from homology"/>
<feature type="compositionally biased region" description="Basic and acidic residues" evidence="2">
    <location>
        <begin position="58"/>
        <end position="69"/>
    </location>
</feature>